<dbReference type="Proteomes" id="UP001202402">
    <property type="component" value="Unassembled WGS sequence"/>
</dbReference>
<organism evidence="3 4">
    <name type="scientific">Amedibacillus hominis</name>
    <dbReference type="NCBI Taxonomy" id="2897776"/>
    <lineage>
        <taxon>Bacteria</taxon>
        <taxon>Bacillati</taxon>
        <taxon>Bacillota</taxon>
        <taxon>Erysipelotrichia</taxon>
        <taxon>Erysipelotrichales</taxon>
        <taxon>Erysipelotrichaceae</taxon>
        <taxon>Amedibacillus</taxon>
    </lineage>
</organism>
<keyword evidence="1" id="KW-0378">Hydrolase</keyword>
<reference evidence="3 4" key="1">
    <citation type="submission" date="2022-02" db="EMBL/GenBank/DDBJ databases">
        <title>Genome of Erysipelotrichaceae sp. nov. NSJ-176 isolated from human feces.</title>
        <authorList>
            <person name="Abdugheni R."/>
        </authorList>
    </citation>
    <scope>NUCLEOTIDE SEQUENCE [LARGE SCALE GENOMIC DNA]</scope>
    <source>
        <strain evidence="3 4">NSJ-176</strain>
    </source>
</reference>
<evidence type="ECO:0000313" key="4">
    <source>
        <dbReference type="Proteomes" id="UP001202402"/>
    </source>
</evidence>
<gene>
    <name evidence="3" type="ORF">LQE99_06965</name>
</gene>
<evidence type="ECO:0000256" key="1">
    <source>
        <dbReference type="ARBA" id="ARBA00022801"/>
    </source>
</evidence>
<evidence type="ECO:0000313" key="3">
    <source>
        <dbReference type="EMBL" id="MCH4284870.1"/>
    </source>
</evidence>
<dbReference type="SMART" id="SM00646">
    <property type="entry name" value="Ami_3"/>
    <property type="match status" value="1"/>
</dbReference>
<dbReference type="SUPFAM" id="SSF53187">
    <property type="entry name" value="Zn-dependent exopeptidases"/>
    <property type="match status" value="1"/>
</dbReference>
<dbReference type="Gene3D" id="3.40.630.40">
    <property type="entry name" value="Zn-dependent exopeptidases"/>
    <property type="match status" value="1"/>
</dbReference>
<feature type="domain" description="MurNAc-LAA" evidence="2">
    <location>
        <begin position="124"/>
        <end position="238"/>
    </location>
</feature>
<protein>
    <submittedName>
        <fullName evidence="3">N-acetylmuramoyl-L-alanine amidase</fullName>
    </submittedName>
</protein>
<sequence>MRRLAKKRKKKHRDPMKLLMILCLELIVVLVLLILCAKVFPDNPITRSITSLIIEDPQVVLDAGHGGYDSGSNFGDIYEKNVTLALTKKIGTALENKGIKVAYTRTSDEVSWPADEVADLTRRVEISNTSHAKVFVSIHTNASELGSSVNGFEIWGKIKDTNVFELSKQVMGQMEQLQYTQNRGIKDQDLAPLQVLQDNQLPAILIETGFLENENDRAYLTNEASQQALADKIAQGIYNYIKQNEP</sequence>
<accession>A0ABS9R5E2</accession>
<dbReference type="PANTHER" id="PTHR30404">
    <property type="entry name" value="N-ACETYLMURAMOYL-L-ALANINE AMIDASE"/>
    <property type="match status" value="1"/>
</dbReference>
<dbReference type="PANTHER" id="PTHR30404:SF0">
    <property type="entry name" value="N-ACETYLMURAMOYL-L-ALANINE AMIDASE AMIC"/>
    <property type="match status" value="1"/>
</dbReference>
<keyword evidence="4" id="KW-1185">Reference proteome</keyword>
<evidence type="ECO:0000259" key="2">
    <source>
        <dbReference type="SMART" id="SM00646"/>
    </source>
</evidence>
<name>A0ABS9R5E2_9FIRM</name>
<dbReference type="RefSeq" id="WP_233509529.1">
    <property type="nucleotide sequence ID" value="NZ_JAKVPQ010000004.1"/>
</dbReference>
<comment type="caution">
    <text evidence="3">The sequence shown here is derived from an EMBL/GenBank/DDBJ whole genome shotgun (WGS) entry which is preliminary data.</text>
</comment>
<dbReference type="CDD" id="cd02696">
    <property type="entry name" value="MurNAc-LAA"/>
    <property type="match status" value="1"/>
</dbReference>
<proteinExistence type="predicted"/>
<dbReference type="InterPro" id="IPR002508">
    <property type="entry name" value="MurNAc-LAA_cat"/>
</dbReference>
<dbReference type="InterPro" id="IPR050695">
    <property type="entry name" value="N-acetylmuramoyl_amidase_3"/>
</dbReference>
<dbReference type="EMBL" id="JAKVPQ010000004">
    <property type="protein sequence ID" value="MCH4284870.1"/>
    <property type="molecule type" value="Genomic_DNA"/>
</dbReference>
<dbReference type="Pfam" id="PF01520">
    <property type="entry name" value="Amidase_3"/>
    <property type="match status" value="1"/>
</dbReference>